<feature type="compositionally biased region" description="Basic and acidic residues" evidence="1">
    <location>
        <begin position="92"/>
        <end position="119"/>
    </location>
</feature>
<gene>
    <name evidence="3" type="ORF">PVAP13_9NG265600</name>
</gene>
<protein>
    <recommendedName>
        <fullName evidence="2">VWFA domain-containing protein</fullName>
    </recommendedName>
</protein>
<dbReference type="PROSITE" id="PS50234">
    <property type="entry name" value="VWFA"/>
    <property type="match status" value="1"/>
</dbReference>
<dbReference type="AlphaFoldDB" id="A0A8T0MQJ9"/>
<dbReference type="InterPro" id="IPR032838">
    <property type="entry name" value="Vwaint_dom"/>
</dbReference>
<evidence type="ECO:0000256" key="1">
    <source>
        <dbReference type="SAM" id="MobiDB-lite"/>
    </source>
</evidence>
<dbReference type="Pfam" id="PF00092">
    <property type="entry name" value="VWA"/>
    <property type="match status" value="1"/>
</dbReference>
<proteinExistence type="predicted"/>
<dbReference type="SUPFAM" id="SSF53300">
    <property type="entry name" value="vWA-like"/>
    <property type="match status" value="1"/>
</dbReference>
<name>A0A8T0MQJ9_PANVG</name>
<feature type="region of interest" description="Disordered" evidence="1">
    <location>
        <begin position="623"/>
        <end position="719"/>
    </location>
</feature>
<dbReference type="InterPro" id="IPR002035">
    <property type="entry name" value="VWF_A"/>
</dbReference>
<dbReference type="SMART" id="SM00327">
    <property type="entry name" value="VWA"/>
    <property type="match status" value="1"/>
</dbReference>
<feature type="compositionally biased region" description="Polar residues" evidence="1">
    <location>
        <begin position="629"/>
        <end position="638"/>
    </location>
</feature>
<accession>A0A8T0MQJ9</accession>
<evidence type="ECO:0000313" key="4">
    <source>
        <dbReference type="Proteomes" id="UP000823388"/>
    </source>
</evidence>
<evidence type="ECO:0000259" key="2">
    <source>
        <dbReference type="PROSITE" id="PS50234"/>
    </source>
</evidence>
<comment type="caution">
    <text evidence="3">The sequence shown here is derived from an EMBL/GenBank/DDBJ whole genome shotgun (WGS) entry which is preliminary data.</text>
</comment>
<keyword evidence="4" id="KW-1185">Reference proteome</keyword>
<sequence>MESSSCHGDTRRSRGRSGGGRGTSGQAVFTAECSHQFHSRGVSDSGSAPNGRPPSSARWRELPSLRSKNSSPRQPPPVALAAPTTQPFFRPMEPRVFDDDDPVDRTPRSMREDQHRGAGAEEASGGRAVALATHCEYSALARDASADDFAVLVHARAPGIAGAAAPRAPLDLVTVLDVSGSMVGTKLALLKQAMGFVIDNLGPRDRLCVVSFSSGACRLMRLARMSDAGKALARRAVESLKAGGGTNIGEALRRAAKVIDERMHRNAVASVVLLSDGQDTYTVPRRGGYGGRDSNYDALVPPSLALDGDGRRSAPVHTFGFGTDHDAAAMHTIAEATGGTFSFIEDEAAIQDAFAQCIGGLLSVSVQELRVDIACVHPGVRVRAIKSGSYASRVDADGRAASVDVGELYADEERRLLLFLHVPRACAANDATRLVRVACAYRDTATGRGRSVAGEDAVVLRPCGAVNTGRSVEVERERVRAEATDGIAAARAAAERGAHAEAVEILRSRQRSVARSAAARAGDSTCLALSGELREMRARVADRQRYDLSGRAYVLAGLSSHAQQRATSRQMVSGGGGGEAETLGGAWTAEESSVALATAGATTSYMTPAMLDMLDRSRRSRELLQRRQQPTQEQNDWSVPSGRSAATETESGLDHHAASSAPVQLSRCRRPRPPTGDSGSRRRPPRAPPSLTAEGSVVLDRRERRRLRPPRLPRAPPSSCSWTDDRLSAVVLLATHQDLSRALLLALWIWTNCWKPASIWLGAMYSQPVMHCIILVSNFHSSRQISKLLCYQQVMRLVLSFPIN</sequence>
<dbReference type="InterPro" id="IPR036465">
    <property type="entry name" value="vWFA_dom_sf"/>
</dbReference>
<dbReference type="Pfam" id="PF14624">
    <property type="entry name" value="Vwaint"/>
    <property type="match status" value="1"/>
</dbReference>
<feature type="region of interest" description="Disordered" evidence="1">
    <location>
        <begin position="1"/>
        <end position="125"/>
    </location>
</feature>
<dbReference type="PANTHER" id="PTHR10579:SF132">
    <property type="entry name" value="OS10G0464800 PROTEIN"/>
    <property type="match status" value="1"/>
</dbReference>
<dbReference type="Gene3D" id="3.40.50.410">
    <property type="entry name" value="von Willebrand factor, type A domain"/>
    <property type="match status" value="1"/>
</dbReference>
<feature type="region of interest" description="Disordered" evidence="1">
    <location>
        <begin position="563"/>
        <end position="583"/>
    </location>
</feature>
<dbReference type="EMBL" id="CM029054">
    <property type="protein sequence ID" value="KAG2537669.1"/>
    <property type="molecule type" value="Genomic_DNA"/>
</dbReference>
<reference evidence="3" key="1">
    <citation type="submission" date="2020-05" db="EMBL/GenBank/DDBJ databases">
        <title>WGS assembly of Panicum virgatum.</title>
        <authorList>
            <person name="Lovell J.T."/>
            <person name="Jenkins J."/>
            <person name="Shu S."/>
            <person name="Juenger T.E."/>
            <person name="Schmutz J."/>
        </authorList>
    </citation>
    <scope>NUCLEOTIDE SEQUENCE</scope>
    <source>
        <strain evidence="3">AP13</strain>
    </source>
</reference>
<dbReference type="PANTHER" id="PTHR10579">
    <property type="entry name" value="CALCIUM-ACTIVATED CHLORIDE CHANNEL REGULATOR"/>
    <property type="match status" value="1"/>
</dbReference>
<dbReference type="InterPro" id="IPR051266">
    <property type="entry name" value="CLCR"/>
</dbReference>
<feature type="domain" description="VWFA" evidence="2">
    <location>
        <begin position="171"/>
        <end position="358"/>
    </location>
</feature>
<organism evidence="3 4">
    <name type="scientific">Panicum virgatum</name>
    <name type="common">Blackwell switchgrass</name>
    <dbReference type="NCBI Taxonomy" id="38727"/>
    <lineage>
        <taxon>Eukaryota</taxon>
        <taxon>Viridiplantae</taxon>
        <taxon>Streptophyta</taxon>
        <taxon>Embryophyta</taxon>
        <taxon>Tracheophyta</taxon>
        <taxon>Spermatophyta</taxon>
        <taxon>Magnoliopsida</taxon>
        <taxon>Liliopsida</taxon>
        <taxon>Poales</taxon>
        <taxon>Poaceae</taxon>
        <taxon>PACMAD clade</taxon>
        <taxon>Panicoideae</taxon>
        <taxon>Panicodae</taxon>
        <taxon>Paniceae</taxon>
        <taxon>Panicinae</taxon>
        <taxon>Panicum</taxon>
        <taxon>Panicum sect. Hiantes</taxon>
    </lineage>
</organism>
<dbReference type="Proteomes" id="UP000823388">
    <property type="component" value="Chromosome 9N"/>
</dbReference>
<evidence type="ECO:0000313" key="3">
    <source>
        <dbReference type="EMBL" id="KAG2537669.1"/>
    </source>
</evidence>